<protein>
    <submittedName>
        <fullName evidence="2">Uncharacterized protein</fullName>
    </submittedName>
</protein>
<feature type="compositionally biased region" description="Low complexity" evidence="1">
    <location>
        <begin position="156"/>
        <end position="167"/>
    </location>
</feature>
<feature type="region of interest" description="Disordered" evidence="1">
    <location>
        <begin position="150"/>
        <end position="173"/>
    </location>
</feature>
<dbReference type="AlphaFoldDB" id="A0A8E2J8T7"/>
<reference evidence="2 3" key="1">
    <citation type="journal article" date="2016" name="Nat. Commun.">
        <title>Ectomycorrhizal ecology is imprinted in the genome of the dominant symbiotic fungus Cenococcum geophilum.</title>
        <authorList>
            <consortium name="DOE Joint Genome Institute"/>
            <person name="Peter M."/>
            <person name="Kohler A."/>
            <person name="Ohm R.A."/>
            <person name="Kuo A."/>
            <person name="Krutzmann J."/>
            <person name="Morin E."/>
            <person name="Arend M."/>
            <person name="Barry K.W."/>
            <person name="Binder M."/>
            <person name="Choi C."/>
            <person name="Clum A."/>
            <person name="Copeland A."/>
            <person name="Grisel N."/>
            <person name="Haridas S."/>
            <person name="Kipfer T."/>
            <person name="LaButti K."/>
            <person name="Lindquist E."/>
            <person name="Lipzen A."/>
            <person name="Maire R."/>
            <person name="Meier B."/>
            <person name="Mihaltcheva S."/>
            <person name="Molinier V."/>
            <person name="Murat C."/>
            <person name="Poggeler S."/>
            <person name="Quandt C.A."/>
            <person name="Sperisen C."/>
            <person name="Tritt A."/>
            <person name="Tisserant E."/>
            <person name="Crous P.W."/>
            <person name="Henrissat B."/>
            <person name="Nehls U."/>
            <person name="Egli S."/>
            <person name="Spatafora J.W."/>
            <person name="Grigoriev I.V."/>
            <person name="Martin F.M."/>
        </authorList>
    </citation>
    <scope>NUCLEOTIDE SEQUENCE [LARGE SCALE GENOMIC DNA]</scope>
    <source>
        <strain evidence="2 3">CBS 459.81</strain>
    </source>
</reference>
<evidence type="ECO:0000313" key="2">
    <source>
        <dbReference type="EMBL" id="OCK73580.1"/>
    </source>
</evidence>
<feature type="compositionally biased region" description="Pro residues" evidence="1">
    <location>
        <begin position="76"/>
        <end position="89"/>
    </location>
</feature>
<sequence>MPSPTPPSRSPSAFRDSLSRLSHLSHIGSWCDTLPQSHHAPYPSSLHIEESPPNHSGCSQPHQQDPALNQRHRTPPTNPGHPPLQPSEPTPRQARQGHSTAAAPHLNPMRRWLSETTADEPWRAIDTTYNPLFSNNISVSSADYSVAFSDTHATRGGPSSSKGSDGSQPRDGG</sequence>
<dbReference type="Proteomes" id="UP000250266">
    <property type="component" value="Unassembled WGS sequence"/>
</dbReference>
<name>A0A8E2J8T7_9PEZI</name>
<keyword evidence="3" id="KW-1185">Reference proteome</keyword>
<gene>
    <name evidence="2" type="ORF">K432DRAFT_387315</name>
</gene>
<feature type="compositionally biased region" description="Polar residues" evidence="1">
    <location>
        <begin position="53"/>
        <end position="67"/>
    </location>
</feature>
<accession>A0A8E2J8T7</accession>
<evidence type="ECO:0000313" key="3">
    <source>
        <dbReference type="Proteomes" id="UP000250266"/>
    </source>
</evidence>
<organism evidence="2 3">
    <name type="scientific">Lepidopterella palustris CBS 459.81</name>
    <dbReference type="NCBI Taxonomy" id="1314670"/>
    <lineage>
        <taxon>Eukaryota</taxon>
        <taxon>Fungi</taxon>
        <taxon>Dikarya</taxon>
        <taxon>Ascomycota</taxon>
        <taxon>Pezizomycotina</taxon>
        <taxon>Dothideomycetes</taxon>
        <taxon>Pleosporomycetidae</taxon>
        <taxon>Mytilinidiales</taxon>
        <taxon>Argynnaceae</taxon>
        <taxon>Lepidopterella</taxon>
    </lineage>
</organism>
<dbReference type="EMBL" id="KV745716">
    <property type="protein sequence ID" value="OCK73580.1"/>
    <property type="molecule type" value="Genomic_DNA"/>
</dbReference>
<proteinExistence type="predicted"/>
<evidence type="ECO:0000256" key="1">
    <source>
        <dbReference type="SAM" id="MobiDB-lite"/>
    </source>
</evidence>
<feature type="region of interest" description="Disordered" evidence="1">
    <location>
        <begin position="29"/>
        <end position="110"/>
    </location>
</feature>